<dbReference type="AlphaFoldDB" id="H5XPM5"/>
<accession>H5XPM5</accession>
<dbReference type="CDD" id="cd06260">
    <property type="entry name" value="DUF820-like"/>
    <property type="match status" value="1"/>
</dbReference>
<dbReference type="EMBL" id="CM001440">
    <property type="protein sequence ID" value="EHR60072.1"/>
    <property type="molecule type" value="Genomic_DNA"/>
</dbReference>
<evidence type="ECO:0000259" key="1">
    <source>
        <dbReference type="Pfam" id="PF05685"/>
    </source>
</evidence>
<dbReference type="HOGENOM" id="CLU_076312_4_1_11"/>
<dbReference type="PANTHER" id="PTHR35400">
    <property type="entry name" value="SLR1083 PROTEIN"/>
    <property type="match status" value="1"/>
</dbReference>
<dbReference type="InterPro" id="IPR012296">
    <property type="entry name" value="Nuclease_put_TT1808"/>
</dbReference>
<gene>
    <name evidence="2" type="ORF">SaccyDRAFT_1161</name>
</gene>
<dbReference type="Gene3D" id="3.90.1570.10">
    <property type="entry name" value="tt1808, chain A"/>
    <property type="match status" value="1"/>
</dbReference>
<dbReference type="Pfam" id="PF05685">
    <property type="entry name" value="Uma2"/>
    <property type="match status" value="1"/>
</dbReference>
<dbReference type="STRING" id="882082.SaccyDRAFT_1161"/>
<dbReference type="InterPro" id="IPR008538">
    <property type="entry name" value="Uma2"/>
</dbReference>
<dbReference type="SUPFAM" id="SSF52980">
    <property type="entry name" value="Restriction endonuclease-like"/>
    <property type="match status" value="1"/>
</dbReference>
<protein>
    <recommendedName>
        <fullName evidence="1">Putative restriction endonuclease domain-containing protein</fullName>
    </recommendedName>
</protein>
<dbReference type="PANTHER" id="PTHR35400:SF3">
    <property type="entry name" value="SLL1072 PROTEIN"/>
    <property type="match status" value="1"/>
</dbReference>
<dbReference type="RefSeq" id="WP_005454432.1">
    <property type="nucleotide sequence ID" value="NZ_CM001440.1"/>
</dbReference>
<reference evidence="2 3" key="1">
    <citation type="submission" date="2011-11" db="EMBL/GenBank/DDBJ databases">
        <title>The Noncontiguous Finished sequence of Saccharomonospora cyanea NA-134.</title>
        <authorList>
            <consortium name="US DOE Joint Genome Institute"/>
            <person name="Lucas S."/>
            <person name="Han J."/>
            <person name="Lapidus A."/>
            <person name="Cheng J.-F."/>
            <person name="Goodwin L."/>
            <person name="Pitluck S."/>
            <person name="Peters L."/>
            <person name="Ovchinnikova G."/>
            <person name="Lu M."/>
            <person name="Detter J.C."/>
            <person name="Han C."/>
            <person name="Tapia R."/>
            <person name="Land M."/>
            <person name="Hauser L."/>
            <person name="Kyrpides N."/>
            <person name="Ivanova N."/>
            <person name="Pagani I."/>
            <person name="Brambilla E.-M."/>
            <person name="Klenk H.-P."/>
            <person name="Woyke T."/>
        </authorList>
    </citation>
    <scope>NUCLEOTIDE SEQUENCE [LARGE SCALE GENOMIC DNA]</scope>
    <source>
        <strain evidence="2 3">NA-134</strain>
    </source>
</reference>
<dbReference type="eggNOG" id="COG4636">
    <property type="taxonomic scope" value="Bacteria"/>
</dbReference>
<dbReference type="Proteomes" id="UP000002791">
    <property type="component" value="Chromosome"/>
</dbReference>
<proteinExistence type="predicted"/>
<sequence length="189" mass="20498">MSAAIVDTPLDWDDLVHTWRELDVPEGWRPEVTIEGIRMSPPPGGQHNLIAGWVHRQLLPGTPAGSEVFQTLGISVPVVGGIYVPDLCVVPRAHVPEGAESVRSEHVLLAVEITSAGNANHDRSRKKWAYAHGGIERYLLIDPHDPDGAAVTLFSEPGDGAYRRACRIPFGEKITLGSPFGLVLDTAEF</sequence>
<dbReference type="OrthoDB" id="3615205at2"/>
<keyword evidence="3" id="KW-1185">Reference proteome</keyword>
<organism evidence="2 3">
    <name type="scientific">Saccharomonospora cyanea NA-134</name>
    <dbReference type="NCBI Taxonomy" id="882082"/>
    <lineage>
        <taxon>Bacteria</taxon>
        <taxon>Bacillati</taxon>
        <taxon>Actinomycetota</taxon>
        <taxon>Actinomycetes</taxon>
        <taxon>Pseudonocardiales</taxon>
        <taxon>Pseudonocardiaceae</taxon>
        <taxon>Saccharomonospora</taxon>
    </lineage>
</organism>
<feature type="domain" description="Putative restriction endonuclease" evidence="1">
    <location>
        <begin position="24"/>
        <end position="185"/>
    </location>
</feature>
<evidence type="ECO:0000313" key="2">
    <source>
        <dbReference type="EMBL" id="EHR60072.1"/>
    </source>
</evidence>
<evidence type="ECO:0000313" key="3">
    <source>
        <dbReference type="Proteomes" id="UP000002791"/>
    </source>
</evidence>
<name>H5XPM5_9PSEU</name>
<dbReference type="InterPro" id="IPR011335">
    <property type="entry name" value="Restrct_endonuc-II-like"/>
</dbReference>